<comment type="subcellular location">
    <subcellularLocation>
        <location evidence="1 3">Membrane</location>
        <topology evidence="1 3">Multi-pass membrane protein</topology>
    </subcellularLocation>
</comment>
<reference evidence="7" key="1">
    <citation type="journal article" date="2013" name="Science">
        <title>Comparative analysis of bat genomes provides insight into the evolution of flight and immunity.</title>
        <authorList>
            <person name="Zhang G."/>
            <person name="Cowled C."/>
            <person name="Shi Z."/>
            <person name="Huang Z."/>
            <person name="Bishop-Lilly K.A."/>
            <person name="Fang X."/>
            <person name="Wynne J.W."/>
            <person name="Xiong Z."/>
            <person name="Baker M.L."/>
            <person name="Zhao W."/>
            <person name="Tachedjian M."/>
            <person name="Zhu Y."/>
            <person name="Zhou P."/>
            <person name="Jiang X."/>
            <person name="Ng J."/>
            <person name="Yang L."/>
            <person name="Wu L."/>
            <person name="Xiao J."/>
            <person name="Feng Y."/>
            <person name="Chen Y."/>
            <person name="Sun X."/>
            <person name="Zhang Y."/>
            <person name="Marsh G.A."/>
            <person name="Crameri G."/>
            <person name="Broder C.C."/>
            <person name="Frey K.G."/>
            <person name="Wang L.F."/>
            <person name="Wang J."/>
        </authorList>
    </citation>
    <scope>NUCLEOTIDE SEQUENCE [LARGE SCALE GENOMIC DNA]</scope>
</reference>
<feature type="transmembrane region" description="Helical" evidence="5">
    <location>
        <begin position="440"/>
        <end position="457"/>
    </location>
</feature>
<dbReference type="EMBL" id="KB030407">
    <property type="protein sequence ID" value="ELK17139.1"/>
    <property type="molecule type" value="Genomic_DNA"/>
</dbReference>
<feature type="transmembrane region" description="Helical" evidence="5">
    <location>
        <begin position="31"/>
        <end position="49"/>
    </location>
</feature>
<protein>
    <submittedName>
        <fullName evidence="6">Thiamine transporter 2</fullName>
    </submittedName>
</protein>
<name>L5L072_PTEAL</name>
<organism evidence="6 7">
    <name type="scientific">Pteropus alecto</name>
    <name type="common">Black flying fox</name>
    <dbReference type="NCBI Taxonomy" id="9402"/>
    <lineage>
        <taxon>Eukaryota</taxon>
        <taxon>Metazoa</taxon>
        <taxon>Chordata</taxon>
        <taxon>Craniata</taxon>
        <taxon>Vertebrata</taxon>
        <taxon>Euteleostomi</taxon>
        <taxon>Mammalia</taxon>
        <taxon>Eutheria</taxon>
        <taxon>Laurasiatheria</taxon>
        <taxon>Chiroptera</taxon>
        <taxon>Yinpterochiroptera</taxon>
        <taxon>Pteropodoidea</taxon>
        <taxon>Pteropodidae</taxon>
        <taxon>Pteropodinae</taxon>
        <taxon>Pteropus</taxon>
    </lineage>
</organism>
<feature type="transmembrane region" description="Helical" evidence="5">
    <location>
        <begin position="469"/>
        <end position="489"/>
    </location>
</feature>
<evidence type="ECO:0000313" key="7">
    <source>
        <dbReference type="Proteomes" id="UP000010552"/>
    </source>
</evidence>
<sequence length="494" mass="55677">MTNEIFPVWTYSYLVLLLPVFILTDYVRYKPVLILQGISFIITWLLLLFGQGVKAMQVVEFFYGIVTATEVAYYAYIYSVVSPEHYQKVSGYCRGITLVARTMASVLAQLLVSLAKISEFYLNVISLVSVSMAFLFSLCLPMPKKSMFFHAKPSKEVQKPSSTDAVIEEPHEGRTSGCDEEKPTSETLTTLEKLDDGQWSGPKPENVALRVFMQWFQDLKECYSSKRLFYWSLWWALSTAGYNQILNYVQVLWEYKAPSQNSFVYNGAVEAIATFGGKSDPDDIKAETGVEMKISKGAVAAFAVGYVKVNWDLLGEMALAIFSVVNAGSLFLMHYTTDIWACYAGYLIFKSGYMLLITIAVFQIAVNLSVERYALVFGINTFIALVIQTLITIIVVDQRGLNLPISIQLTNDTFPVWTYSYLVLLLPVFILTDYVCYEPVIVLEAISFIITSLLLLFGQGVRTTQVVEFFYGLAFVTEVAYSAYLYSVVSPEHY</sequence>
<proteinExistence type="inferred from homology"/>
<comment type="similarity">
    <text evidence="2 3">Belongs to the reduced folate carrier (RFC) transporter (TC 2.A.48) family.</text>
</comment>
<dbReference type="Gene3D" id="1.20.1250.20">
    <property type="entry name" value="MFS general substrate transporter like domains"/>
    <property type="match status" value="1"/>
</dbReference>
<dbReference type="STRING" id="9402.L5L072"/>
<evidence type="ECO:0000256" key="4">
    <source>
        <dbReference type="SAM" id="MobiDB-lite"/>
    </source>
</evidence>
<accession>L5L072</accession>
<dbReference type="InterPro" id="IPR036259">
    <property type="entry name" value="MFS_trans_sf"/>
</dbReference>
<dbReference type="GO" id="GO:0015234">
    <property type="term" value="F:thiamine transmembrane transporter activity"/>
    <property type="evidence" value="ECO:0007669"/>
    <property type="project" value="TreeGrafter"/>
</dbReference>
<dbReference type="InterPro" id="IPR002666">
    <property type="entry name" value="Folate_carrier"/>
</dbReference>
<feature type="transmembrane region" description="Helical" evidence="5">
    <location>
        <begin position="120"/>
        <end position="140"/>
    </location>
</feature>
<evidence type="ECO:0000313" key="6">
    <source>
        <dbReference type="EMBL" id="ELK17139.1"/>
    </source>
</evidence>
<keyword evidence="5" id="KW-1133">Transmembrane helix</keyword>
<feature type="transmembrane region" description="Helical" evidence="5">
    <location>
        <begin position="228"/>
        <end position="246"/>
    </location>
</feature>
<dbReference type="PIRSF" id="PIRSF028739">
    <property type="entry name" value="Folate_carrier"/>
    <property type="match status" value="1"/>
</dbReference>
<evidence type="ECO:0000256" key="5">
    <source>
        <dbReference type="SAM" id="Phobius"/>
    </source>
</evidence>
<feature type="compositionally biased region" description="Basic and acidic residues" evidence="4">
    <location>
        <begin position="168"/>
        <end position="184"/>
    </location>
</feature>
<feature type="transmembrane region" description="Helical" evidence="5">
    <location>
        <begin position="61"/>
        <end position="81"/>
    </location>
</feature>
<evidence type="ECO:0000256" key="2">
    <source>
        <dbReference type="ARBA" id="ARBA00005773"/>
    </source>
</evidence>
<keyword evidence="5" id="KW-0812">Transmembrane</keyword>
<feature type="transmembrane region" description="Helical" evidence="5">
    <location>
        <begin position="6"/>
        <end position="24"/>
    </location>
</feature>
<dbReference type="NCBIfam" id="TIGR00806">
    <property type="entry name" value="rfc"/>
    <property type="match status" value="1"/>
</dbReference>
<feature type="transmembrane region" description="Helical" evidence="5">
    <location>
        <begin position="347"/>
        <end position="366"/>
    </location>
</feature>
<dbReference type="Pfam" id="PF01770">
    <property type="entry name" value="Folate_carrier"/>
    <property type="match status" value="2"/>
</dbReference>
<keyword evidence="3" id="KW-0813">Transport</keyword>
<keyword evidence="7" id="KW-1185">Reference proteome</keyword>
<dbReference type="SUPFAM" id="SSF103473">
    <property type="entry name" value="MFS general substrate transporter"/>
    <property type="match status" value="1"/>
</dbReference>
<feature type="transmembrane region" description="Helical" evidence="5">
    <location>
        <begin position="317"/>
        <end position="335"/>
    </location>
</feature>
<dbReference type="Proteomes" id="UP000010552">
    <property type="component" value="Unassembled WGS sequence"/>
</dbReference>
<feature type="transmembrane region" description="Helical" evidence="5">
    <location>
        <begin position="416"/>
        <end position="434"/>
    </location>
</feature>
<keyword evidence="3 5" id="KW-0472">Membrane</keyword>
<dbReference type="InParanoid" id="L5L072"/>
<gene>
    <name evidence="6" type="ORF">PAL_GLEAN10014340</name>
</gene>
<dbReference type="GO" id="GO:0005886">
    <property type="term" value="C:plasma membrane"/>
    <property type="evidence" value="ECO:0007669"/>
    <property type="project" value="UniProtKB-UniRule"/>
</dbReference>
<feature type="region of interest" description="Disordered" evidence="4">
    <location>
        <begin position="159"/>
        <end position="185"/>
    </location>
</feature>
<dbReference type="FunCoup" id="L5L072">
    <property type="interactions" value="38"/>
</dbReference>
<dbReference type="PANTHER" id="PTHR10686:SF37">
    <property type="entry name" value="THIAMINE TRANSPORTER 2"/>
    <property type="match status" value="1"/>
</dbReference>
<dbReference type="PANTHER" id="PTHR10686">
    <property type="entry name" value="FOLATE TRANSPORTER"/>
    <property type="match status" value="1"/>
</dbReference>
<dbReference type="AlphaFoldDB" id="L5L072"/>
<evidence type="ECO:0000256" key="3">
    <source>
        <dbReference type="PIRNR" id="PIRNR028739"/>
    </source>
</evidence>
<evidence type="ECO:0000256" key="1">
    <source>
        <dbReference type="ARBA" id="ARBA00004141"/>
    </source>
</evidence>
<feature type="transmembrane region" description="Helical" evidence="5">
    <location>
        <begin position="372"/>
        <end position="396"/>
    </location>
</feature>